<dbReference type="GO" id="GO:0003682">
    <property type="term" value="F:chromatin binding"/>
    <property type="evidence" value="ECO:0007669"/>
    <property type="project" value="TreeGrafter"/>
</dbReference>
<evidence type="ECO:0000313" key="5">
    <source>
        <dbReference type="Proteomes" id="UP000054498"/>
    </source>
</evidence>
<evidence type="ECO:0000256" key="2">
    <source>
        <dbReference type="ARBA" id="ARBA00023242"/>
    </source>
</evidence>
<gene>
    <name evidence="4" type="ORF">MNEG_7302</name>
</gene>
<feature type="region of interest" description="Disordered" evidence="3">
    <location>
        <begin position="183"/>
        <end position="204"/>
    </location>
</feature>
<feature type="compositionally biased region" description="Low complexity" evidence="3">
    <location>
        <begin position="193"/>
        <end position="204"/>
    </location>
</feature>
<dbReference type="AlphaFoldDB" id="A0A0D2MJ90"/>
<proteinExistence type="predicted"/>
<organism evidence="4 5">
    <name type="scientific">Monoraphidium neglectum</name>
    <dbReference type="NCBI Taxonomy" id="145388"/>
    <lineage>
        <taxon>Eukaryota</taxon>
        <taxon>Viridiplantae</taxon>
        <taxon>Chlorophyta</taxon>
        <taxon>core chlorophytes</taxon>
        <taxon>Chlorophyceae</taxon>
        <taxon>CS clade</taxon>
        <taxon>Sphaeropleales</taxon>
        <taxon>Selenastraceae</taxon>
        <taxon>Monoraphidium</taxon>
    </lineage>
</organism>
<dbReference type="RefSeq" id="XP_013899681.1">
    <property type="nucleotide sequence ID" value="XM_014044227.1"/>
</dbReference>
<dbReference type="KEGG" id="mng:MNEG_7302"/>
<accession>A0A0D2MJ90</accession>
<dbReference type="EMBL" id="KK101498">
    <property type="protein sequence ID" value="KIZ00662.1"/>
    <property type="molecule type" value="Genomic_DNA"/>
</dbReference>
<dbReference type="PANTHER" id="PTHR13489">
    <property type="entry name" value="MINI-CHROMOSOME MAINTENANCE COMPLEX-BINDING PROTEIN"/>
    <property type="match status" value="1"/>
</dbReference>
<dbReference type="GO" id="GO:0005634">
    <property type="term" value="C:nucleus"/>
    <property type="evidence" value="ECO:0007669"/>
    <property type="project" value="UniProtKB-SubCell"/>
</dbReference>
<keyword evidence="2" id="KW-0539">Nucleus</keyword>
<sequence>MLGGRNSPRTQPDDPPGAPHPSTQSKSPTSCLSPTTRPQHQADYPVDVAVVTVSRGRSLLRDSHHIVLPLAPQPAAAAPPDAAGGAPPAAAAAPALCAAELEGVRDYLAFARCLQCQLDEAAAERLAAAFGEAARAEPGFSMERFNTCVTLAKLLSLSAGRDRFDMSSWDRAMELEARRRERVAATMPPAPAPATAAAPQAAPAGAVAL</sequence>
<evidence type="ECO:0000256" key="3">
    <source>
        <dbReference type="SAM" id="MobiDB-lite"/>
    </source>
</evidence>
<evidence type="ECO:0000256" key="1">
    <source>
        <dbReference type="ARBA" id="ARBA00004123"/>
    </source>
</evidence>
<name>A0A0D2MJ90_9CHLO</name>
<comment type="subcellular location">
    <subcellularLocation>
        <location evidence="1">Nucleus</location>
    </subcellularLocation>
</comment>
<feature type="region of interest" description="Disordered" evidence="3">
    <location>
        <begin position="1"/>
        <end position="43"/>
    </location>
</feature>
<dbReference type="GeneID" id="25740178"/>
<feature type="compositionally biased region" description="Polar residues" evidence="3">
    <location>
        <begin position="21"/>
        <end position="39"/>
    </location>
</feature>
<dbReference type="STRING" id="145388.A0A0D2MJ90"/>
<protein>
    <submittedName>
        <fullName evidence="4">Uncharacterized protein</fullName>
    </submittedName>
</protein>
<dbReference type="GO" id="GO:0006261">
    <property type="term" value="P:DNA-templated DNA replication"/>
    <property type="evidence" value="ECO:0007669"/>
    <property type="project" value="TreeGrafter"/>
</dbReference>
<reference evidence="4 5" key="1">
    <citation type="journal article" date="2013" name="BMC Genomics">
        <title>Reconstruction of the lipid metabolism for the microalga Monoraphidium neglectum from its genome sequence reveals characteristics suitable for biofuel production.</title>
        <authorList>
            <person name="Bogen C."/>
            <person name="Al-Dilaimi A."/>
            <person name="Albersmeier A."/>
            <person name="Wichmann J."/>
            <person name="Grundmann M."/>
            <person name="Rupp O."/>
            <person name="Lauersen K.J."/>
            <person name="Blifernez-Klassen O."/>
            <person name="Kalinowski J."/>
            <person name="Goesmann A."/>
            <person name="Mussgnug J.H."/>
            <person name="Kruse O."/>
        </authorList>
    </citation>
    <scope>NUCLEOTIDE SEQUENCE [LARGE SCALE GENOMIC DNA]</scope>
    <source>
        <strain evidence="4 5">SAG 48.87</strain>
    </source>
</reference>
<keyword evidence="5" id="KW-1185">Reference proteome</keyword>
<dbReference type="InterPro" id="IPR019140">
    <property type="entry name" value="MCM_complex-bd"/>
</dbReference>
<dbReference type="Proteomes" id="UP000054498">
    <property type="component" value="Unassembled WGS sequence"/>
</dbReference>
<dbReference type="PANTHER" id="PTHR13489:SF0">
    <property type="entry name" value="MINI-CHROMOSOME MAINTENANCE COMPLEX-BINDING PROTEIN"/>
    <property type="match status" value="1"/>
</dbReference>
<evidence type="ECO:0000313" key="4">
    <source>
        <dbReference type="EMBL" id="KIZ00662.1"/>
    </source>
</evidence>
<dbReference type="Pfam" id="PF09739">
    <property type="entry name" value="MCM_bind"/>
    <property type="match status" value="1"/>
</dbReference>